<evidence type="ECO:0000313" key="4">
    <source>
        <dbReference type="Proteomes" id="UP000198406"/>
    </source>
</evidence>
<comment type="caution">
    <text evidence="3">The sequence shown here is derived from an EMBL/GenBank/DDBJ whole genome shotgun (WGS) entry which is preliminary data.</text>
</comment>
<dbReference type="InterPro" id="IPR045107">
    <property type="entry name" value="SAC3/GANP/THP3"/>
</dbReference>
<proteinExistence type="predicted"/>
<evidence type="ECO:0000256" key="1">
    <source>
        <dbReference type="SAM" id="MobiDB-lite"/>
    </source>
</evidence>
<dbReference type="GO" id="GO:0005634">
    <property type="term" value="C:nucleus"/>
    <property type="evidence" value="ECO:0007669"/>
    <property type="project" value="TreeGrafter"/>
</dbReference>
<protein>
    <recommendedName>
        <fullName evidence="2">SAC3/GANP/THP3 conserved domain-containing protein</fullName>
    </recommendedName>
</protein>
<feature type="domain" description="SAC3/GANP/THP3 conserved" evidence="2">
    <location>
        <begin position="339"/>
        <end position="573"/>
    </location>
</feature>
<keyword evidence="4" id="KW-1185">Reference proteome</keyword>
<evidence type="ECO:0000259" key="2">
    <source>
        <dbReference type="Pfam" id="PF03399"/>
    </source>
</evidence>
<dbReference type="OrthoDB" id="199574at2759"/>
<feature type="region of interest" description="Disordered" evidence="1">
    <location>
        <begin position="111"/>
        <end position="149"/>
    </location>
</feature>
<sequence length="612" mass="69827">MYANYQQNATAQQPEMTWNGTSWVPSATLHTTHTTYETSLNGKNLVQLYTEYYHAYTEQAQRWEPHLQSPDPQLRSDADQQYRWAKYQADESSRAAHFFHQNPGATMAPFDLPPPPAHYTEVNHSNSAPSSHNPTFASAQPSGGKEDSPASLKVFVHRCLLPCKTQKEKDEVMEQVQKLIQEAIMSNNLHIKDWSEVPLVRPQSTSLQQQQSVYTSPAYRQASQNSSKHGYYGPTLSPETANISHFAIQHKSATKRNSTPSYYGPGDISETLQTKKRKDNGFDQSTLALQSREKRFVGPGGIGEASSSSNAVEGFGRFMGRETIGGKTGKLTEEDFEKMTVKGTCLKMEKEYLRLTAPPRPELVRPEAVLRQHSENMKQERRRPNRRDYIWFCSQLKAIRQDCTVQRIQNSFTIDVYETHARIALEENDLNEYNQCQTQLKELYRILHGDTEATKNIREFLAYRLLYYVFLMGNRKYTGGSSDLFHLMLSLSPTEKEDPAIHHALLVREAVAELNYHLFFRLRRSCPNLGAFLMDHIVPTMRFNGLQQICRAYRPAVEMDFVAQELGFGEDKESCRNYLLSCSCLLSEDGAIINTKDTVLSESDLEQKDSLI</sequence>
<reference evidence="3 4" key="1">
    <citation type="journal article" date="2015" name="Plant Cell">
        <title>Oil accumulation by the oleaginous diatom Fistulifera solaris as revealed by the genome and transcriptome.</title>
        <authorList>
            <person name="Tanaka T."/>
            <person name="Maeda Y."/>
            <person name="Veluchamy A."/>
            <person name="Tanaka M."/>
            <person name="Abida H."/>
            <person name="Marechal E."/>
            <person name="Bowler C."/>
            <person name="Muto M."/>
            <person name="Sunaga Y."/>
            <person name="Tanaka M."/>
            <person name="Yoshino T."/>
            <person name="Taniguchi T."/>
            <person name="Fukuda Y."/>
            <person name="Nemoto M."/>
            <person name="Matsumoto M."/>
            <person name="Wong P.S."/>
            <person name="Aburatani S."/>
            <person name="Fujibuchi W."/>
        </authorList>
    </citation>
    <scope>NUCLEOTIDE SEQUENCE [LARGE SCALE GENOMIC DNA]</scope>
    <source>
        <strain evidence="3 4">JPCC DA0580</strain>
    </source>
</reference>
<evidence type="ECO:0000313" key="3">
    <source>
        <dbReference type="EMBL" id="GAX11083.1"/>
    </source>
</evidence>
<dbReference type="EMBL" id="BDSP01000036">
    <property type="protein sequence ID" value="GAX11083.1"/>
    <property type="molecule type" value="Genomic_DNA"/>
</dbReference>
<name>A0A1Z5JAQ4_FISSO</name>
<dbReference type="PANTHER" id="PTHR12436:SF4">
    <property type="entry name" value="LEUKOCYTE RECEPTOR CLUSTER MEMBER 8"/>
    <property type="match status" value="1"/>
</dbReference>
<organism evidence="3 4">
    <name type="scientific">Fistulifera solaris</name>
    <name type="common">Oleaginous diatom</name>
    <dbReference type="NCBI Taxonomy" id="1519565"/>
    <lineage>
        <taxon>Eukaryota</taxon>
        <taxon>Sar</taxon>
        <taxon>Stramenopiles</taxon>
        <taxon>Ochrophyta</taxon>
        <taxon>Bacillariophyta</taxon>
        <taxon>Bacillariophyceae</taxon>
        <taxon>Bacillariophycidae</taxon>
        <taxon>Naviculales</taxon>
        <taxon>Naviculaceae</taxon>
        <taxon>Fistulifera</taxon>
    </lineage>
</organism>
<dbReference type="AlphaFoldDB" id="A0A1Z5JAQ4"/>
<dbReference type="Gene3D" id="1.25.40.990">
    <property type="match status" value="1"/>
</dbReference>
<feature type="region of interest" description="Disordered" evidence="1">
    <location>
        <begin position="250"/>
        <end position="269"/>
    </location>
</feature>
<feature type="compositionally biased region" description="Low complexity" evidence="1">
    <location>
        <begin position="123"/>
        <end position="134"/>
    </location>
</feature>
<accession>A0A1Z5JAQ4</accession>
<dbReference type="PANTHER" id="PTHR12436">
    <property type="entry name" value="80 KDA MCM3-ASSOCIATED PROTEIN"/>
    <property type="match status" value="1"/>
</dbReference>
<dbReference type="Pfam" id="PF03399">
    <property type="entry name" value="SAC3_GANP"/>
    <property type="match status" value="1"/>
</dbReference>
<dbReference type="Proteomes" id="UP000198406">
    <property type="component" value="Unassembled WGS sequence"/>
</dbReference>
<gene>
    <name evidence="3" type="ORF">FisN_9Hh173</name>
</gene>
<dbReference type="InterPro" id="IPR005062">
    <property type="entry name" value="SAC3/GANP/THP3_conserved"/>
</dbReference>
<dbReference type="InParanoid" id="A0A1Z5JAQ4"/>